<proteinExistence type="predicted"/>
<evidence type="ECO:0000256" key="1">
    <source>
        <dbReference type="SAM" id="Phobius"/>
    </source>
</evidence>
<comment type="caution">
    <text evidence="2">The sequence shown here is derived from an EMBL/GenBank/DDBJ whole genome shotgun (WGS) entry which is preliminary data.</text>
</comment>
<keyword evidence="1" id="KW-0812">Transmembrane</keyword>
<dbReference type="AlphaFoldDB" id="A0A537IF76"/>
<dbReference type="EMBL" id="VBAP01000173">
    <property type="protein sequence ID" value="TMI69875.1"/>
    <property type="molecule type" value="Genomic_DNA"/>
</dbReference>
<gene>
    <name evidence="2" type="ORF">E6H05_14380</name>
</gene>
<name>A0A537IF76_9BACT</name>
<organism evidence="2 3">
    <name type="scientific">Candidatus Segetimicrobium genomatis</name>
    <dbReference type="NCBI Taxonomy" id="2569760"/>
    <lineage>
        <taxon>Bacteria</taxon>
        <taxon>Bacillati</taxon>
        <taxon>Candidatus Sysuimicrobiota</taxon>
        <taxon>Candidatus Sysuimicrobiia</taxon>
        <taxon>Candidatus Sysuimicrobiales</taxon>
        <taxon>Candidatus Segetimicrobiaceae</taxon>
        <taxon>Candidatus Segetimicrobium</taxon>
    </lineage>
</organism>
<evidence type="ECO:0000313" key="3">
    <source>
        <dbReference type="Proteomes" id="UP000318834"/>
    </source>
</evidence>
<feature type="transmembrane region" description="Helical" evidence="1">
    <location>
        <begin position="68"/>
        <end position="86"/>
    </location>
</feature>
<keyword evidence="1" id="KW-1133">Transmembrane helix</keyword>
<accession>A0A537IF76</accession>
<keyword evidence="1" id="KW-0472">Membrane</keyword>
<dbReference type="PANTHER" id="PTHR34351:SF1">
    <property type="entry name" value="SLR1927 PROTEIN"/>
    <property type="match status" value="1"/>
</dbReference>
<protein>
    <submittedName>
        <fullName evidence="2">DUF58 domain-containing protein</fullName>
    </submittedName>
</protein>
<dbReference type="Proteomes" id="UP000318834">
    <property type="component" value="Unassembled WGS sequence"/>
</dbReference>
<dbReference type="PANTHER" id="PTHR34351">
    <property type="entry name" value="SLR1927 PROTEIN-RELATED"/>
    <property type="match status" value="1"/>
</dbReference>
<reference evidence="2 3" key="1">
    <citation type="journal article" date="2019" name="Nat. Microbiol.">
        <title>Mediterranean grassland soil C-N compound turnover is dependent on rainfall and depth, and is mediated by genomically divergent microorganisms.</title>
        <authorList>
            <person name="Diamond S."/>
            <person name="Andeer P.F."/>
            <person name="Li Z."/>
            <person name="Crits-Christoph A."/>
            <person name="Burstein D."/>
            <person name="Anantharaman K."/>
            <person name="Lane K.R."/>
            <person name="Thomas B.C."/>
            <person name="Pan C."/>
            <person name="Northen T.R."/>
            <person name="Banfield J.F."/>
        </authorList>
    </citation>
    <scope>NUCLEOTIDE SEQUENCE [LARGE SCALE GENOMIC DNA]</scope>
    <source>
        <strain evidence="2">NP_8</strain>
    </source>
</reference>
<sequence>MKLDRILQYSQAYNFYQWVFGRHAPEPGVVFLSQRRVFILPTRHGLSFGGSLVLMLLGSINYSLSLGYVLTFLLAGLGVVSILHTFRNLAHLYVSAGRVPSVFAGDSARFQLVFENRSGFDRHSLDLACRGAAASCDAPARQHCSVVLPLKAEKRGWLQLERVTVETRFPLGLMRAWSYVQPDMRALVYPRPDSAPLPLPYSDAHTGDAISSGAGTDDFSGLRPYQASDSPRHIAWKASARSELLLTKLFEGRAASELWFDWTLLPADMHTEARLSRLARWVLLAEERGLRYGLKLPDAEVPLGEGFAHRERCLKELALFHG</sequence>
<evidence type="ECO:0000313" key="2">
    <source>
        <dbReference type="EMBL" id="TMI69875.1"/>
    </source>
</evidence>